<dbReference type="PROSITE" id="PS51194">
    <property type="entry name" value="HELICASE_CTER"/>
    <property type="match status" value="1"/>
</dbReference>
<dbReference type="FunFam" id="3.40.50.300:FF:001039">
    <property type="entry name" value="ATP-dependent RNA helicase DDX60"/>
    <property type="match status" value="1"/>
</dbReference>
<dbReference type="EMBL" id="WHUW01000017">
    <property type="protein sequence ID" value="KAF8437924.1"/>
    <property type="molecule type" value="Genomic_DNA"/>
</dbReference>
<evidence type="ECO:0000313" key="9">
    <source>
        <dbReference type="Proteomes" id="UP001194468"/>
    </source>
</evidence>
<dbReference type="SMART" id="SM00490">
    <property type="entry name" value="HELICc"/>
    <property type="match status" value="1"/>
</dbReference>
<dbReference type="Pfam" id="PF23002">
    <property type="entry name" value="PIN-like_DDX60"/>
    <property type="match status" value="1"/>
</dbReference>
<feature type="compositionally biased region" description="Acidic residues" evidence="5">
    <location>
        <begin position="478"/>
        <end position="493"/>
    </location>
</feature>
<keyword evidence="9" id="KW-1185">Reference proteome</keyword>
<keyword evidence="3" id="KW-0347">Helicase</keyword>
<evidence type="ECO:0000256" key="1">
    <source>
        <dbReference type="ARBA" id="ARBA00022741"/>
    </source>
</evidence>
<evidence type="ECO:0000256" key="5">
    <source>
        <dbReference type="SAM" id="MobiDB-lite"/>
    </source>
</evidence>
<reference evidence="8" key="2">
    <citation type="journal article" date="2020" name="Nat. Commun.">
        <title>Large-scale genome sequencing of mycorrhizal fungi provides insights into the early evolution of symbiotic traits.</title>
        <authorList>
            <person name="Miyauchi S."/>
            <person name="Kiss E."/>
            <person name="Kuo A."/>
            <person name="Drula E."/>
            <person name="Kohler A."/>
            <person name="Sanchez-Garcia M."/>
            <person name="Morin E."/>
            <person name="Andreopoulos B."/>
            <person name="Barry K.W."/>
            <person name="Bonito G."/>
            <person name="Buee M."/>
            <person name="Carver A."/>
            <person name="Chen C."/>
            <person name="Cichocki N."/>
            <person name="Clum A."/>
            <person name="Culley D."/>
            <person name="Crous P.W."/>
            <person name="Fauchery L."/>
            <person name="Girlanda M."/>
            <person name="Hayes R.D."/>
            <person name="Keri Z."/>
            <person name="LaButti K."/>
            <person name="Lipzen A."/>
            <person name="Lombard V."/>
            <person name="Magnuson J."/>
            <person name="Maillard F."/>
            <person name="Murat C."/>
            <person name="Nolan M."/>
            <person name="Ohm R.A."/>
            <person name="Pangilinan J."/>
            <person name="Pereira M.F."/>
            <person name="Perotto S."/>
            <person name="Peter M."/>
            <person name="Pfister S."/>
            <person name="Riley R."/>
            <person name="Sitrit Y."/>
            <person name="Stielow J.B."/>
            <person name="Szollosi G."/>
            <person name="Zifcakova L."/>
            <person name="Stursova M."/>
            <person name="Spatafora J.W."/>
            <person name="Tedersoo L."/>
            <person name="Vaario L.M."/>
            <person name="Yamada A."/>
            <person name="Yan M."/>
            <person name="Wang P."/>
            <person name="Xu J."/>
            <person name="Bruns T."/>
            <person name="Baldrian P."/>
            <person name="Vilgalys R."/>
            <person name="Dunand C."/>
            <person name="Henrissat B."/>
            <person name="Grigoriev I.V."/>
            <person name="Hibbett D."/>
            <person name="Nagy L.G."/>
            <person name="Martin F.M."/>
        </authorList>
    </citation>
    <scope>NUCLEOTIDE SEQUENCE</scope>
    <source>
        <strain evidence="8">BED1</strain>
    </source>
</reference>
<accession>A0AAD4GDI2</accession>
<dbReference type="Pfam" id="PF00270">
    <property type="entry name" value="DEAD"/>
    <property type="match status" value="1"/>
</dbReference>
<feature type="domain" description="Helicase C-terminal" evidence="7">
    <location>
        <begin position="1232"/>
        <end position="1409"/>
    </location>
</feature>
<dbReference type="GO" id="GO:0003676">
    <property type="term" value="F:nucleic acid binding"/>
    <property type="evidence" value="ECO:0007669"/>
    <property type="project" value="InterPro"/>
</dbReference>
<dbReference type="GO" id="GO:0016787">
    <property type="term" value="F:hydrolase activity"/>
    <property type="evidence" value="ECO:0007669"/>
    <property type="project" value="UniProtKB-KW"/>
</dbReference>
<dbReference type="Gene3D" id="3.40.50.300">
    <property type="entry name" value="P-loop containing nucleotide triphosphate hydrolases"/>
    <property type="match status" value="2"/>
</dbReference>
<dbReference type="InterPro" id="IPR052431">
    <property type="entry name" value="SKI2_subfamily_helicases"/>
</dbReference>
<dbReference type="Pfam" id="PF00271">
    <property type="entry name" value="Helicase_C"/>
    <property type="match status" value="1"/>
</dbReference>
<feature type="domain" description="Helicase ATP-binding" evidence="6">
    <location>
        <begin position="817"/>
        <end position="985"/>
    </location>
</feature>
<dbReference type="CDD" id="cd18025">
    <property type="entry name" value="DEXHc_DDX60"/>
    <property type="match status" value="1"/>
</dbReference>
<reference evidence="8" key="1">
    <citation type="submission" date="2019-10" db="EMBL/GenBank/DDBJ databases">
        <authorList>
            <consortium name="DOE Joint Genome Institute"/>
            <person name="Kuo A."/>
            <person name="Miyauchi S."/>
            <person name="Kiss E."/>
            <person name="Drula E."/>
            <person name="Kohler A."/>
            <person name="Sanchez-Garcia M."/>
            <person name="Andreopoulos B."/>
            <person name="Barry K.W."/>
            <person name="Bonito G."/>
            <person name="Buee M."/>
            <person name="Carver A."/>
            <person name="Chen C."/>
            <person name="Cichocki N."/>
            <person name="Clum A."/>
            <person name="Culley D."/>
            <person name="Crous P.W."/>
            <person name="Fauchery L."/>
            <person name="Girlanda M."/>
            <person name="Hayes R."/>
            <person name="Keri Z."/>
            <person name="LaButti K."/>
            <person name="Lipzen A."/>
            <person name="Lombard V."/>
            <person name="Magnuson J."/>
            <person name="Maillard F."/>
            <person name="Morin E."/>
            <person name="Murat C."/>
            <person name="Nolan M."/>
            <person name="Ohm R."/>
            <person name="Pangilinan J."/>
            <person name="Pereira M."/>
            <person name="Perotto S."/>
            <person name="Peter M."/>
            <person name="Riley R."/>
            <person name="Sitrit Y."/>
            <person name="Stielow B."/>
            <person name="Szollosi G."/>
            <person name="Zifcakova L."/>
            <person name="Stursova M."/>
            <person name="Spatafora J.W."/>
            <person name="Tedersoo L."/>
            <person name="Vaario L.-M."/>
            <person name="Yamada A."/>
            <person name="Yan M."/>
            <person name="Wang P."/>
            <person name="Xu J."/>
            <person name="Bruns T."/>
            <person name="Baldrian P."/>
            <person name="Vilgalys R."/>
            <person name="Henrissat B."/>
            <person name="Grigoriev I.V."/>
            <person name="Hibbett D."/>
            <person name="Nagy L.G."/>
            <person name="Martin F.M."/>
        </authorList>
    </citation>
    <scope>NUCLEOTIDE SEQUENCE</scope>
    <source>
        <strain evidence="8">BED1</strain>
    </source>
</reference>
<gene>
    <name evidence="8" type="ORF">L210DRAFT_3450545</name>
</gene>
<keyword evidence="4" id="KW-0067">ATP-binding</keyword>
<evidence type="ECO:0000256" key="2">
    <source>
        <dbReference type="ARBA" id="ARBA00022801"/>
    </source>
</evidence>
<dbReference type="Pfam" id="PF26076">
    <property type="entry name" value="WHD_DDX60"/>
    <property type="match status" value="1"/>
</dbReference>
<dbReference type="SUPFAM" id="SSF52540">
    <property type="entry name" value="P-loop containing nucleoside triphosphate hydrolases"/>
    <property type="match status" value="1"/>
</dbReference>
<evidence type="ECO:0008006" key="10">
    <source>
        <dbReference type="Google" id="ProtNLM"/>
    </source>
</evidence>
<evidence type="ECO:0000259" key="6">
    <source>
        <dbReference type="PROSITE" id="PS51192"/>
    </source>
</evidence>
<comment type="caution">
    <text evidence="8">The sequence shown here is derived from an EMBL/GenBank/DDBJ whole genome shotgun (WGS) entry which is preliminary data.</text>
</comment>
<evidence type="ECO:0000256" key="3">
    <source>
        <dbReference type="ARBA" id="ARBA00022806"/>
    </source>
</evidence>
<feature type="region of interest" description="Disordered" evidence="5">
    <location>
        <begin position="583"/>
        <end position="616"/>
    </location>
</feature>
<keyword evidence="2" id="KW-0378">Hydrolase</keyword>
<dbReference type="Proteomes" id="UP001194468">
    <property type="component" value="Unassembled WGS sequence"/>
</dbReference>
<dbReference type="PANTHER" id="PTHR44533:SF4">
    <property type="entry name" value="DEAD_H RNA HELICASE, PUTATIVE-RELATED"/>
    <property type="match status" value="1"/>
</dbReference>
<keyword evidence="1" id="KW-0547">Nucleotide-binding</keyword>
<feature type="compositionally biased region" description="Basic residues" evidence="5">
    <location>
        <begin position="591"/>
        <end position="600"/>
    </location>
</feature>
<dbReference type="InterPro" id="IPR055124">
    <property type="entry name" value="PIN-like_DDX60"/>
</dbReference>
<feature type="compositionally biased region" description="Acidic residues" evidence="5">
    <location>
        <begin position="1779"/>
        <end position="1789"/>
    </location>
</feature>
<feature type="compositionally biased region" description="Polar residues" evidence="5">
    <location>
        <begin position="601"/>
        <end position="612"/>
    </location>
</feature>
<proteinExistence type="predicted"/>
<dbReference type="PROSITE" id="PS51192">
    <property type="entry name" value="HELICASE_ATP_BIND_1"/>
    <property type="match status" value="1"/>
</dbReference>
<dbReference type="InterPro" id="IPR059032">
    <property type="entry name" value="WHD_DDX60"/>
</dbReference>
<dbReference type="InterPro" id="IPR014001">
    <property type="entry name" value="Helicase_ATP-bd"/>
</dbReference>
<evidence type="ECO:0000256" key="4">
    <source>
        <dbReference type="ARBA" id="ARBA00022840"/>
    </source>
</evidence>
<sequence>MDLEEFEVDHRGPDTTKKGASNSLSIPDALKSINAAWHAASRRARWMDLLGDYAGTEPFIIDGHSLIQLIMDDPLLALGKSGDPSFQVLHAFHTLERTLDEFIKRSAVFDVVFWDESRHVTLRTGVGDFEEASRSLARKLLFNHLLKIRQVSVYVFTGLSDPKWREYQFLRKPMFALVNDGGTEQDKIDHFATQRFLCHRVFLCDLLTSGLALALLAGSEFRDSKVLSFVYESKARRGNDFIPIPVRAAYSTAADTLNKKAGNVALVPSPTSMQPVPTPRAVAMEDVVLTVASLTRISGTRDKALFFAFLVHLVLLPLLSTQDRARNLEPMEAEFKNHLASDFLPDIFRAMEVAITSLDTTIDVDARVFIALVRFLAENSTLSLQDILGNKVNNVVQDKLAPFSIPISTFSQFAAEFLPSPTLAFPDIGNKLGLLPFSNKIFDDELAPIRSLSDGDDVGAHQVDEAEKDEGVGSNEGSDADEWDVSSEEEEAETNTTKYSTEVPRTGYFDDGTLFNDIRHWHNHKQSLLPKHLTGEAPLPNLTEWQRKKKLRADQRFMKTLHDQAATLAGASGAALHQIKIPPVSSASNRHSSKLQKQSHTRPTASKATQKQSKADAIREQNIAQKAQKQLTESIAWLTECIRDLDSETSLSSLEKSFSDLKRNPRANEPLVATELALYRLHRWFLHWILDPERESAAIRDKHAVTVLRTIKDIHANYSTSTIRKCIQDILNALGFPAYTDSLTIASTTQEDRPLSFKFVKLVKSKTKEPLYAFMGIREHPIEWQLRVFGEYMDRSMDSQVDPRVSFEPDAWQRQVLDAIDENKSLLVVAPTSAGKTFISYYAMEKVLRGSDEGVIVYVAPTKALVSQVAAEIYARFSKDLKGRSCWAIHTRDYRIHDPQNCQILVTVPEMLAIMMLSPPLAKVWAPRVKYIILDEIHTIGQQEGGSVWEQILLLAPCPIIGLSATVGAPEKFNTWLEAVQKAGGFQHTFVRHPHRYSHLRKFFYNIHDKSSSTFDSIATYKSSGRMRYLHPIAMLTFGPRSIPSDLALEAADTLTLYRALVAHGDLPPSVLHPLDPLKFFPSDRLLQQKDVIEYDAALKECIAPMVAQFDPRNTAAPLYKVIASLEDDMLGRVPTELINTQPERASFRENLIHLVCDLHVQGDLPAIFFNFDRTDCEIMAMSLYHALVAKEQDWRASNVGWQRKLAEYEEWLSRAKDRERAAARAAKNRVDPDDKTETVGWQATFDPKAPLPQFSFAGQHTSYTESMLLQELGELARWTSTPKWALVCLRRGIAVHHSGMNRRYRTIVESLFRQGFIRVIFATGTLALGINAPTKTSVFCGDSPFLTALMYRQCAGRAGRRGYDLLGKVVFYGLPMDRVQRLTLSKLPSLGANFPVTSTLVLRLFNLLEGSGHAPAAVNAVQRLFRLPQVSFGSEEGKHQLLHHLRFSIDYLRRARLLDEHGRPFNLFGIASQLYYTEPSNFALVTLLSHGIFHRICAQPSLIKAKKDFILLMSHLFGRQYLPGSYLKDENTAEIIKKSASMVILPPLSDDAWGVLAAHEEEILRIFTSYALTYGSECSAELGADTRLPLSGIELGGTPTFNTTTRFGTWLQDTALRVVARSLFVANSGHDDRFASVSDLAKTARRGLSLNEHAIPSFGPIFATAAGSESLGDGEEGGDRRSGHPHPKTNTRGFALNAYILDFYTHGQVQPLSEANAIRRGDVWFVLQEFDLTLKTVRGVLEQLIERKREGVEASDTGETEGESRSEDLDSGFIGVEDPTEKDEDGDNEGWKRAAQAGSGVGRVKPKWAAESDWRVLEVVRQATEEFDEKFRAMWA</sequence>
<dbReference type="InterPro" id="IPR001650">
    <property type="entry name" value="Helicase_C-like"/>
</dbReference>
<dbReference type="GO" id="GO:0005524">
    <property type="term" value="F:ATP binding"/>
    <property type="evidence" value="ECO:0007669"/>
    <property type="project" value="UniProtKB-KW"/>
</dbReference>
<feature type="region of interest" description="Disordered" evidence="5">
    <location>
        <begin position="1670"/>
        <end position="1692"/>
    </location>
</feature>
<dbReference type="InterPro" id="IPR027417">
    <property type="entry name" value="P-loop_NTPase"/>
</dbReference>
<evidence type="ECO:0000313" key="8">
    <source>
        <dbReference type="EMBL" id="KAF8437924.1"/>
    </source>
</evidence>
<dbReference type="PANTHER" id="PTHR44533">
    <property type="entry name" value="DEAD/H RNA HELICASE, PUTATIVE-RELATED"/>
    <property type="match status" value="1"/>
</dbReference>
<feature type="compositionally biased region" description="Basic and acidic residues" evidence="5">
    <location>
        <begin position="8"/>
        <end position="17"/>
    </location>
</feature>
<organism evidence="8 9">
    <name type="scientific">Boletus edulis BED1</name>
    <dbReference type="NCBI Taxonomy" id="1328754"/>
    <lineage>
        <taxon>Eukaryota</taxon>
        <taxon>Fungi</taxon>
        <taxon>Dikarya</taxon>
        <taxon>Basidiomycota</taxon>
        <taxon>Agaricomycotina</taxon>
        <taxon>Agaricomycetes</taxon>
        <taxon>Agaricomycetidae</taxon>
        <taxon>Boletales</taxon>
        <taxon>Boletineae</taxon>
        <taxon>Boletaceae</taxon>
        <taxon>Boletoideae</taxon>
        <taxon>Boletus</taxon>
    </lineage>
</organism>
<feature type="region of interest" description="Disordered" evidence="5">
    <location>
        <begin position="1751"/>
        <end position="1808"/>
    </location>
</feature>
<dbReference type="InterPro" id="IPR011545">
    <property type="entry name" value="DEAD/DEAH_box_helicase_dom"/>
</dbReference>
<feature type="region of interest" description="Disordered" evidence="5">
    <location>
        <begin position="1"/>
        <end position="23"/>
    </location>
</feature>
<name>A0AAD4GDI2_BOLED</name>
<evidence type="ECO:0000259" key="7">
    <source>
        <dbReference type="PROSITE" id="PS51194"/>
    </source>
</evidence>
<protein>
    <recommendedName>
        <fullName evidence="10">P-loop containing nucleoside triphosphate hydrolase protein</fullName>
    </recommendedName>
</protein>
<dbReference type="GO" id="GO:0004386">
    <property type="term" value="F:helicase activity"/>
    <property type="evidence" value="ECO:0007669"/>
    <property type="project" value="UniProtKB-KW"/>
</dbReference>
<dbReference type="SMART" id="SM00487">
    <property type="entry name" value="DEXDc"/>
    <property type="match status" value="1"/>
</dbReference>
<dbReference type="GO" id="GO:0005737">
    <property type="term" value="C:cytoplasm"/>
    <property type="evidence" value="ECO:0007669"/>
    <property type="project" value="TreeGrafter"/>
</dbReference>
<feature type="region of interest" description="Disordered" evidence="5">
    <location>
        <begin position="465"/>
        <end position="503"/>
    </location>
</feature>